<evidence type="ECO:0000256" key="1">
    <source>
        <dbReference type="SAM" id="MobiDB-lite"/>
    </source>
</evidence>
<dbReference type="OrthoDB" id="445556at2759"/>
<dbReference type="InterPro" id="IPR036869">
    <property type="entry name" value="J_dom_sf"/>
</dbReference>
<comment type="caution">
    <text evidence="4">The sequence shown here is derived from an EMBL/GenBank/DDBJ whole genome shotgun (WGS) entry which is preliminary data.</text>
</comment>
<protein>
    <recommendedName>
        <fullName evidence="3">J domain-containing protein</fullName>
    </recommendedName>
</protein>
<dbReference type="InterPro" id="IPR001623">
    <property type="entry name" value="DnaJ_domain"/>
</dbReference>
<keyword evidence="2" id="KW-1133">Transmembrane helix</keyword>
<accession>A0A8J2WXT9</accession>
<organism evidence="4 5">
    <name type="scientific">Pelagomonas calceolata</name>
    <dbReference type="NCBI Taxonomy" id="35677"/>
    <lineage>
        <taxon>Eukaryota</taxon>
        <taxon>Sar</taxon>
        <taxon>Stramenopiles</taxon>
        <taxon>Ochrophyta</taxon>
        <taxon>Pelagophyceae</taxon>
        <taxon>Pelagomonadales</taxon>
        <taxon>Pelagomonadaceae</taxon>
        <taxon>Pelagomonas</taxon>
    </lineage>
</organism>
<dbReference type="EMBL" id="CAKKNE010000003">
    <property type="protein sequence ID" value="CAH0371814.1"/>
    <property type="molecule type" value="Genomic_DNA"/>
</dbReference>
<feature type="domain" description="J" evidence="3">
    <location>
        <begin position="87"/>
        <end position="143"/>
    </location>
</feature>
<reference evidence="4" key="1">
    <citation type="submission" date="2021-11" db="EMBL/GenBank/DDBJ databases">
        <authorList>
            <consortium name="Genoscope - CEA"/>
            <person name="William W."/>
        </authorList>
    </citation>
    <scope>NUCLEOTIDE SEQUENCE</scope>
</reference>
<evidence type="ECO:0000259" key="3">
    <source>
        <dbReference type="PROSITE" id="PS50076"/>
    </source>
</evidence>
<feature type="compositionally biased region" description="Basic and acidic residues" evidence="1">
    <location>
        <begin position="71"/>
        <end position="87"/>
    </location>
</feature>
<proteinExistence type="predicted"/>
<dbReference type="SMART" id="SM00271">
    <property type="entry name" value="DnaJ"/>
    <property type="match status" value="1"/>
</dbReference>
<dbReference type="SUPFAM" id="SSF46565">
    <property type="entry name" value="Chaperone J-domain"/>
    <property type="match status" value="1"/>
</dbReference>
<dbReference type="Proteomes" id="UP000789595">
    <property type="component" value="Unassembled WGS sequence"/>
</dbReference>
<evidence type="ECO:0000313" key="5">
    <source>
        <dbReference type="Proteomes" id="UP000789595"/>
    </source>
</evidence>
<keyword evidence="2" id="KW-0472">Membrane</keyword>
<dbReference type="Pfam" id="PF00226">
    <property type="entry name" value="DnaJ"/>
    <property type="match status" value="1"/>
</dbReference>
<evidence type="ECO:0000256" key="2">
    <source>
        <dbReference type="SAM" id="Phobius"/>
    </source>
</evidence>
<dbReference type="Gene3D" id="1.10.287.110">
    <property type="entry name" value="DnaJ domain"/>
    <property type="match status" value="1"/>
</dbReference>
<feature type="transmembrane region" description="Helical" evidence="2">
    <location>
        <begin position="42"/>
        <end position="60"/>
    </location>
</feature>
<evidence type="ECO:0000313" key="4">
    <source>
        <dbReference type="EMBL" id="CAH0371814.1"/>
    </source>
</evidence>
<name>A0A8J2WXT9_9STRA</name>
<gene>
    <name evidence="4" type="ORF">PECAL_3P17690</name>
</gene>
<keyword evidence="2" id="KW-0812">Transmembrane</keyword>
<keyword evidence="5" id="KW-1185">Reference proteome</keyword>
<dbReference type="PROSITE" id="PS50076">
    <property type="entry name" value="DNAJ_2"/>
    <property type="match status" value="1"/>
</dbReference>
<dbReference type="CDD" id="cd06257">
    <property type="entry name" value="DnaJ"/>
    <property type="match status" value="1"/>
</dbReference>
<sequence>MFLDDDVQRLEILERLERHVDLLEAAARAAEARARRRARTCLLVGAAGCLAGAGVLLWRARRRHRARRRPRDASKDDDGNARWRSGDPRVVLGVGPFASRAACRAAYLELARRYHPDKSGSAATGEAFAAINAAWTKIDSRSV</sequence>
<feature type="region of interest" description="Disordered" evidence="1">
    <location>
        <begin position="62"/>
        <end position="87"/>
    </location>
</feature>
<dbReference type="AlphaFoldDB" id="A0A8J2WXT9"/>